<feature type="compositionally biased region" description="Basic and acidic residues" evidence="1">
    <location>
        <begin position="56"/>
        <end position="67"/>
    </location>
</feature>
<dbReference type="Proteomes" id="UP000276133">
    <property type="component" value="Unassembled WGS sequence"/>
</dbReference>
<feature type="region of interest" description="Disordered" evidence="1">
    <location>
        <begin position="45"/>
        <end position="67"/>
    </location>
</feature>
<dbReference type="AlphaFoldDB" id="A0A3M7SZR7"/>
<proteinExistence type="predicted"/>
<evidence type="ECO:0000313" key="2">
    <source>
        <dbReference type="EMBL" id="RNA41185.1"/>
    </source>
</evidence>
<evidence type="ECO:0000256" key="1">
    <source>
        <dbReference type="SAM" id="MobiDB-lite"/>
    </source>
</evidence>
<reference evidence="2 3" key="1">
    <citation type="journal article" date="2018" name="Sci. Rep.">
        <title>Genomic signatures of local adaptation to the degree of environmental predictability in rotifers.</title>
        <authorList>
            <person name="Franch-Gras L."/>
            <person name="Hahn C."/>
            <person name="Garcia-Roger E.M."/>
            <person name="Carmona M.J."/>
            <person name="Serra M."/>
            <person name="Gomez A."/>
        </authorList>
    </citation>
    <scope>NUCLEOTIDE SEQUENCE [LARGE SCALE GENOMIC DNA]</scope>
    <source>
        <strain evidence="2">HYR1</strain>
    </source>
</reference>
<evidence type="ECO:0000313" key="3">
    <source>
        <dbReference type="Proteomes" id="UP000276133"/>
    </source>
</evidence>
<protein>
    <submittedName>
        <fullName evidence="2">Uncharacterized protein</fullName>
    </submittedName>
</protein>
<keyword evidence="3" id="KW-1185">Reference proteome</keyword>
<sequence>MQTQKTTSFSKRRDNSTHNAFSPNVHVISSIRVETQLSYLQINWQVKKEHKSNTSNERDRIDGPKVK</sequence>
<gene>
    <name evidence="2" type="ORF">BpHYR1_036768</name>
</gene>
<accession>A0A3M7SZR7</accession>
<name>A0A3M7SZR7_BRAPC</name>
<comment type="caution">
    <text evidence="2">The sequence shown here is derived from an EMBL/GenBank/DDBJ whole genome shotgun (WGS) entry which is preliminary data.</text>
</comment>
<dbReference type="EMBL" id="REGN01000533">
    <property type="protein sequence ID" value="RNA41185.1"/>
    <property type="molecule type" value="Genomic_DNA"/>
</dbReference>
<feature type="region of interest" description="Disordered" evidence="1">
    <location>
        <begin position="1"/>
        <end position="24"/>
    </location>
</feature>
<organism evidence="2 3">
    <name type="scientific">Brachionus plicatilis</name>
    <name type="common">Marine rotifer</name>
    <name type="synonym">Brachionus muelleri</name>
    <dbReference type="NCBI Taxonomy" id="10195"/>
    <lineage>
        <taxon>Eukaryota</taxon>
        <taxon>Metazoa</taxon>
        <taxon>Spiralia</taxon>
        <taxon>Gnathifera</taxon>
        <taxon>Rotifera</taxon>
        <taxon>Eurotatoria</taxon>
        <taxon>Monogononta</taxon>
        <taxon>Pseudotrocha</taxon>
        <taxon>Ploima</taxon>
        <taxon>Brachionidae</taxon>
        <taxon>Brachionus</taxon>
    </lineage>
</organism>